<feature type="domain" description="Glycosyl transferase family 51" evidence="18">
    <location>
        <begin position="185"/>
        <end position="350"/>
    </location>
</feature>
<evidence type="ECO:0000256" key="9">
    <source>
        <dbReference type="ARBA" id="ARBA00022960"/>
    </source>
</evidence>
<keyword evidence="20" id="KW-1185">Reference proteome</keyword>
<keyword evidence="9" id="KW-0133">Cell shape</keyword>
<comment type="catalytic activity">
    <reaction evidence="14">
        <text>[GlcNAc-(1-&gt;4)-Mur2Ac(oyl-L-Ala-gamma-D-Glu-L-Lys-D-Ala-D-Ala)](n)-di-trans,octa-cis-undecaprenyl diphosphate + beta-D-GlcNAc-(1-&gt;4)-Mur2Ac(oyl-L-Ala-gamma-D-Glu-L-Lys-D-Ala-D-Ala)-di-trans,octa-cis-undecaprenyl diphosphate = [GlcNAc-(1-&gt;4)-Mur2Ac(oyl-L-Ala-gamma-D-Glu-L-Lys-D-Ala-D-Ala)](n+1)-di-trans,octa-cis-undecaprenyl diphosphate + di-trans,octa-cis-undecaprenyl diphosphate + H(+)</text>
        <dbReference type="Rhea" id="RHEA:23708"/>
        <dbReference type="Rhea" id="RHEA-COMP:9602"/>
        <dbReference type="Rhea" id="RHEA-COMP:9603"/>
        <dbReference type="ChEBI" id="CHEBI:15378"/>
        <dbReference type="ChEBI" id="CHEBI:58405"/>
        <dbReference type="ChEBI" id="CHEBI:60033"/>
        <dbReference type="ChEBI" id="CHEBI:78435"/>
        <dbReference type="EC" id="2.4.99.28"/>
    </reaction>
</comment>
<dbReference type="GO" id="GO:0008360">
    <property type="term" value="P:regulation of cell shape"/>
    <property type="evidence" value="ECO:0007669"/>
    <property type="project" value="UniProtKB-KW"/>
</dbReference>
<dbReference type="SUPFAM" id="SSF56601">
    <property type="entry name" value="beta-lactamase/transpeptidase-like"/>
    <property type="match status" value="1"/>
</dbReference>
<keyword evidence="16" id="KW-1133">Transmembrane helix</keyword>
<feature type="region of interest" description="Disordered" evidence="15">
    <location>
        <begin position="639"/>
        <end position="660"/>
    </location>
</feature>
<evidence type="ECO:0000259" key="18">
    <source>
        <dbReference type="Pfam" id="PF00912"/>
    </source>
</evidence>
<keyword evidence="5" id="KW-0645">Protease</keyword>
<dbReference type="InterPro" id="IPR050396">
    <property type="entry name" value="Glycosyltr_51/Transpeptidase"/>
</dbReference>
<feature type="region of interest" description="Disordered" evidence="15">
    <location>
        <begin position="1"/>
        <end position="118"/>
    </location>
</feature>
<evidence type="ECO:0000256" key="13">
    <source>
        <dbReference type="ARBA" id="ARBA00034000"/>
    </source>
</evidence>
<comment type="similarity">
    <text evidence="2">In the C-terminal section; belongs to the transpeptidase family.</text>
</comment>
<evidence type="ECO:0000313" key="19">
    <source>
        <dbReference type="EMBL" id="MQX36599.1"/>
    </source>
</evidence>
<comment type="catalytic activity">
    <reaction evidence="13">
        <text>Preferential cleavage: (Ac)2-L-Lys-D-Ala-|-D-Ala. Also transpeptidation of peptidyl-alanyl moieties that are N-acyl substituents of D-alanine.</text>
        <dbReference type="EC" id="3.4.16.4"/>
    </reaction>
</comment>
<evidence type="ECO:0000256" key="4">
    <source>
        <dbReference type="ARBA" id="ARBA00022645"/>
    </source>
</evidence>
<protein>
    <submittedName>
        <fullName evidence="19">PBP1A family penicillin-binding protein</fullName>
    </submittedName>
</protein>
<dbReference type="FunFam" id="1.10.3810.10:FF:000001">
    <property type="entry name" value="Penicillin-binding protein 1A"/>
    <property type="match status" value="1"/>
</dbReference>
<keyword evidence="8" id="KW-0378">Hydrolase</keyword>
<evidence type="ECO:0000313" key="20">
    <source>
        <dbReference type="Proteomes" id="UP000434582"/>
    </source>
</evidence>
<dbReference type="EMBL" id="WIVE01000022">
    <property type="protein sequence ID" value="MQX36599.1"/>
    <property type="molecule type" value="Genomic_DNA"/>
</dbReference>
<dbReference type="InterPro" id="IPR001264">
    <property type="entry name" value="Glyco_trans_51"/>
</dbReference>
<evidence type="ECO:0000256" key="16">
    <source>
        <dbReference type="SAM" id="Phobius"/>
    </source>
</evidence>
<dbReference type="InterPro" id="IPR001460">
    <property type="entry name" value="PCN-bd_Tpept"/>
</dbReference>
<keyword evidence="7" id="KW-0808">Transferase</keyword>
<evidence type="ECO:0000256" key="12">
    <source>
        <dbReference type="ARBA" id="ARBA00023316"/>
    </source>
</evidence>
<feature type="domain" description="Penicillin-binding protein transpeptidase" evidence="17">
    <location>
        <begin position="441"/>
        <end position="713"/>
    </location>
</feature>
<evidence type="ECO:0000256" key="10">
    <source>
        <dbReference type="ARBA" id="ARBA00022984"/>
    </source>
</evidence>
<dbReference type="Pfam" id="PF00905">
    <property type="entry name" value="Transpeptidase"/>
    <property type="match status" value="1"/>
</dbReference>
<keyword evidence="6" id="KW-0328">Glycosyltransferase</keyword>
<evidence type="ECO:0000259" key="17">
    <source>
        <dbReference type="Pfam" id="PF00905"/>
    </source>
</evidence>
<evidence type="ECO:0000256" key="6">
    <source>
        <dbReference type="ARBA" id="ARBA00022676"/>
    </source>
</evidence>
<evidence type="ECO:0000256" key="14">
    <source>
        <dbReference type="ARBA" id="ARBA00049902"/>
    </source>
</evidence>
<keyword evidence="11" id="KW-0511">Multifunctional enzyme</keyword>
<dbReference type="GO" id="GO:0008955">
    <property type="term" value="F:peptidoglycan glycosyltransferase activity"/>
    <property type="evidence" value="ECO:0007669"/>
    <property type="project" value="UniProtKB-EC"/>
</dbReference>
<organism evidence="19 20">
    <name type="scientific">Roseospira navarrensis</name>
    <dbReference type="NCBI Taxonomy" id="140058"/>
    <lineage>
        <taxon>Bacteria</taxon>
        <taxon>Pseudomonadati</taxon>
        <taxon>Pseudomonadota</taxon>
        <taxon>Alphaproteobacteria</taxon>
        <taxon>Rhodospirillales</taxon>
        <taxon>Rhodospirillaceae</taxon>
        <taxon>Roseospira</taxon>
    </lineage>
</organism>
<dbReference type="AlphaFoldDB" id="A0A7X1ZDK6"/>
<dbReference type="RefSeq" id="WP_153343236.1">
    <property type="nucleotide sequence ID" value="NZ_WIVE01000022.1"/>
</dbReference>
<dbReference type="Proteomes" id="UP000434582">
    <property type="component" value="Unassembled WGS sequence"/>
</dbReference>
<comment type="pathway">
    <text evidence="1">Cell wall biogenesis; peptidoglycan biosynthesis.</text>
</comment>
<comment type="similarity">
    <text evidence="3">In the N-terminal section; belongs to the glycosyltransferase 51 family.</text>
</comment>
<evidence type="ECO:0000256" key="1">
    <source>
        <dbReference type="ARBA" id="ARBA00004752"/>
    </source>
</evidence>
<comment type="caution">
    <text evidence="19">The sequence shown here is derived from an EMBL/GenBank/DDBJ whole genome shotgun (WGS) entry which is preliminary data.</text>
</comment>
<keyword evidence="12" id="KW-0961">Cell wall biogenesis/degradation</keyword>
<dbReference type="PANTHER" id="PTHR32282">
    <property type="entry name" value="BINDING PROTEIN TRANSPEPTIDASE, PUTATIVE-RELATED"/>
    <property type="match status" value="1"/>
</dbReference>
<feature type="compositionally biased region" description="Basic residues" evidence="15">
    <location>
        <begin position="94"/>
        <end position="118"/>
    </location>
</feature>
<dbReference type="GO" id="GO:0009002">
    <property type="term" value="F:serine-type D-Ala-D-Ala carboxypeptidase activity"/>
    <property type="evidence" value="ECO:0007669"/>
    <property type="project" value="UniProtKB-EC"/>
</dbReference>
<dbReference type="PANTHER" id="PTHR32282:SF33">
    <property type="entry name" value="PEPTIDOGLYCAN GLYCOSYLTRANSFERASE"/>
    <property type="match status" value="1"/>
</dbReference>
<name>A0A7X1ZDK6_9PROT</name>
<gene>
    <name evidence="19" type="ORF">GHC57_08725</name>
</gene>
<dbReference type="GO" id="GO:0030288">
    <property type="term" value="C:outer membrane-bounded periplasmic space"/>
    <property type="evidence" value="ECO:0007669"/>
    <property type="project" value="TreeGrafter"/>
</dbReference>
<sequence length="718" mass="75753">MSKTTGGRKGGGGSRPRSTGTGAASRRGGSSGSSPTRSTRTAKTTKTAKTGPPKAAPKKAAAKPGAQSSGKGAPARPSRAKPASSPKATAAPRKAPRAKPAGRRRAAAPGRRGRGRGPARPRLALAWVALKWSLVVAIWSTVALAAVVAFYAYDLPDIQAATARTRPAGITIQAVDGTPLAVSGEVYGDPVSVDTVPPILVQAVLATEDRRFRHHWGVDPVGVARALVANLREGQVVQGGSTITQQVAKTLFLTPDRTLRRKVQEALLALWLESTFTKDQILGLYLNRVYLGAGIYGMDAAARRYFQRPVRRVTAYQAAVLAGLMKAPSRYNPAASPDRAHDRALEVLGNLVQTGVFTRAEAQRIAAEGRPSLALAQGTGPDSRYFADWVLSRLDGYVGVFDRDVVVETTLDPAAQAAAEAALAGVLDDPAVRGRGATQGAVVVLDRDGAVLAMVGGRRYRDSQFNRAAQARRQPGSAFKPIVWLAGLEAGLTPDSRIDDAPVTIRGWSPRNYDGRYRGPVTLTEALAHSINTVAVRIAEQAGRDRVAGLARRLGLTGVDRADPSMALGTVEVSPLDMTAAYAPFVNGGHPAFPHGVARVTARDGGVVYARLREGDPPTVVAPAHVRAMRSMLRRVVTGGTGRAAQPDPGRGLTAYGKTGTTQDNRDAWFVGFVEDRAGRTAVAGVWIGDDRGRPMDDLGGGGPAADVFRALFERWRP</sequence>
<keyword evidence="4" id="KW-0121">Carboxypeptidase</keyword>
<keyword evidence="10" id="KW-0573">Peptidoglycan synthesis</keyword>
<dbReference type="GO" id="GO:0071555">
    <property type="term" value="P:cell wall organization"/>
    <property type="evidence" value="ECO:0007669"/>
    <property type="project" value="UniProtKB-KW"/>
</dbReference>
<evidence type="ECO:0000256" key="7">
    <source>
        <dbReference type="ARBA" id="ARBA00022679"/>
    </source>
</evidence>
<evidence type="ECO:0000256" key="11">
    <source>
        <dbReference type="ARBA" id="ARBA00023268"/>
    </source>
</evidence>
<dbReference type="GO" id="GO:0008658">
    <property type="term" value="F:penicillin binding"/>
    <property type="evidence" value="ECO:0007669"/>
    <property type="project" value="InterPro"/>
</dbReference>
<dbReference type="Pfam" id="PF00912">
    <property type="entry name" value="Transgly"/>
    <property type="match status" value="1"/>
</dbReference>
<reference evidence="19 20" key="1">
    <citation type="submission" date="2019-10" db="EMBL/GenBank/DDBJ databases">
        <title>Draft whole-genome sequence of the purple nonsulfur photosynthetic bacterium Roseospira navarrensis DSM 15114.</title>
        <authorList>
            <person name="Kyndt J.A."/>
            <person name="Meyer T.E."/>
        </authorList>
    </citation>
    <scope>NUCLEOTIDE SEQUENCE [LARGE SCALE GENOMIC DNA]</scope>
    <source>
        <strain evidence="19 20">DSM 15114</strain>
    </source>
</reference>
<feature type="compositionally biased region" description="Low complexity" evidence="15">
    <location>
        <begin position="15"/>
        <end position="55"/>
    </location>
</feature>
<dbReference type="GO" id="GO:0009252">
    <property type="term" value="P:peptidoglycan biosynthetic process"/>
    <property type="evidence" value="ECO:0007669"/>
    <property type="project" value="UniProtKB-UniPathway"/>
</dbReference>
<evidence type="ECO:0000256" key="8">
    <source>
        <dbReference type="ARBA" id="ARBA00022801"/>
    </source>
</evidence>
<dbReference type="UniPathway" id="UPA00219"/>
<feature type="transmembrane region" description="Helical" evidence="16">
    <location>
        <begin position="124"/>
        <end position="153"/>
    </location>
</feature>
<feature type="compositionally biased region" description="Low complexity" evidence="15">
    <location>
        <begin position="62"/>
        <end position="93"/>
    </location>
</feature>
<dbReference type="OrthoDB" id="9766909at2"/>
<proteinExistence type="inferred from homology"/>
<dbReference type="Gene3D" id="1.10.3810.10">
    <property type="entry name" value="Biosynthetic peptidoglycan transglycosylase-like"/>
    <property type="match status" value="1"/>
</dbReference>
<dbReference type="InterPro" id="IPR036950">
    <property type="entry name" value="PBP_transglycosylase"/>
</dbReference>
<keyword evidence="16" id="KW-0812">Transmembrane</keyword>
<evidence type="ECO:0000256" key="5">
    <source>
        <dbReference type="ARBA" id="ARBA00022670"/>
    </source>
</evidence>
<dbReference type="SUPFAM" id="SSF53955">
    <property type="entry name" value="Lysozyme-like"/>
    <property type="match status" value="1"/>
</dbReference>
<dbReference type="GO" id="GO:0006508">
    <property type="term" value="P:proteolysis"/>
    <property type="evidence" value="ECO:0007669"/>
    <property type="project" value="UniProtKB-KW"/>
</dbReference>
<evidence type="ECO:0000256" key="3">
    <source>
        <dbReference type="ARBA" id="ARBA00007739"/>
    </source>
</evidence>
<dbReference type="InterPro" id="IPR023346">
    <property type="entry name" value="Lysozyme-like_dom_sf"/>
</dbReference>
<evidence type="ECO:0000256" key="15">
    <source>
        <dbReference type="SAM" id="MobiDB-lite"/>
    </source>
</evidence>
<dbReference type="NCBIfam" id="TIGR02074">
    <property type="entry name" value="PBP_1a_fam"/>
    <property type="match status" value="1"/>
</dbReference>
<keyword evidence="16" id="KW-0472">Membrane</keyword>
<evidence type="ECO:0000256" key="2">
    <source>
        <dbReference type="ARBA" id="ARBA00007090"/>
    </source>
</evidence>
<accession>A0A7X1ZDK6</accession>
<dbReference type="InterPro" id="IPR012338">
    <property type="entry name" value="Beta-lactam/transpept-like"/>
</dbReference>
<dbReference type="Gene3D" id="3.40.710.10">
    <property type="entry name" value="DD-peptidase/beta-lactamase superfamily"/>
    <property type="match status" value="1"/>
</dbReference>